<feature type="transmembrane region" description="Helical" evidence="4">
    <location>
        <begin position="113"/>
        <end position="135"/>
    </location>
</feature>
<feature type="transmembrane region" description="Helical" evidence="4">
    <location>
        <begin position="340"/>
        <end position="362"/>
    </location>
</feature>
<accession>A0A939KCX6</accession>
<feature type="transmembrane region" description="Helical" evidence="4">
    <location>
        <begin position="222"/>
        <end position="242"/>
    </location>
</feature>
<gene>
    <name evidence="6" type="ORF">J1777_04360</name>
</gene>
<feature type="transmembrane region" description="Helical" evidence="4">
    <location>
        <begin position="174"/>
        <end position="192"/>
    </location>
</feature>
<dbReference type="GO" id="GO:0022857">
    <property type="term" value="F:transmembrane transporter activity"/>
    <property type="evidence" value="ECO:0007669"/>
    <property type="project" value="InterPro"/>
</dbReference>
<feature type="transmembrane region" description="Helical" evidence="4">
    <location>
        <begin position="282"/>
        <end position="299"/>
    </location>
</feature>
<dbReference type="PROSITE" id="PS50850">
    <property type="entry name" value="MFS"/>
    <property type="match status" value="1"/>
</dbReference>
<dbReference type="Proteomes" id="UP000664731">
    <property type="component" value="Unassembled WGS sequence"/>
</dbReference>
<feature type="transmembrane region" description="Helical" evidence="4">
    <location>
        <begin position="254"/>
        <end position="270"/>
    </location>
</feature>
<evidence type="ECO:0000256" key="2">
    <source>
        <dbReference type="ARBA" id="ARBA00022989"/>
    </source>
</evidence>
<dbReference type="Gene3D" id="1.20.1250.20">
    <property type="entry name" value="MFS general substrate transporter like domains"/>
    <property type="match status" value="2"/>
</dbReference>
<dbReference type="InterPro" id="IPR010645">
    <property type="entry name" value="MFS_4"/>
</dbReference>
<dbReference type="EMBL" id="JAFNME010000006">
    <property type="protein sequence ID" value="MBO1249076.1"/>
    <property type="molecule type" value="Genomic_DNA"/>
</dbReference>
<dbReference type="GO" id="GO:0005886">
    <property type="term" value="C:plasma membrane"/>
    <property type="evidence" value="ECO:0007669"/>
    <property type="project" value="TreeGrafter"/>
</dbReference>
<dbReference type="InterPro" id="IPR020846">
    <property type="entry name" value="MFS_dom"/>
</dbReference>
<organism evidence="6 7">
    <name type="scientific">Comamonas denitrificans</name>
    <dbReference type="NCBI Taxonomy" id="117506"/>
    <lineage>
        <taxon>Bacteria</taxon>
        <taxon>Pseudomonadati</taxon>
        <taxon>Pseudomonadota</taxon>
        <taxon>Betaproteobacteria</taxon>
        <taxon>Burkholderiales</taxon>
        <taxon>Comamonadaceae</taxon>
        <taxon>Comamonas</taxon>
    </lineage>
</organism>
<dbReference type="RefSeq" id="WP_207574618.1">
    <property type="nucleotide sequence ID" value="NZ_JAFNME010000006.1"/>
</dbReference>
<dbReference type="AlphaFoldDB" id="A0A939KCX6"/>
<reference evidence="6" key="1">
    <citation type="submission" date="2021-03" db="EMBL/GenBank/DDBJ databases">
        <title>Comamonas denitrificans.</title>
        <authorList>
            <person name="Finster K."/>
        </authorList>
    </citation>
    <scope>NUCLEOTIDE SEQUENCE</scope>
    <source>
        <strain evidence="6">MM2021_4</strain>
    </source>
</reference>
<dbReference type="PANTHER" id="PTHR23537:SF1">
    <property type="entry name" value="SUGAR TRANSPORTER"/>
    <property type="match status" value="1"/>
</dbReference>
<keyword evidence="7" id="KW-1185">Reference proteome</keyword>
<feature type="transmembrane region" description="Helical" evidence="4">
    <location>
        <begin position="15"/>
        <end position="36"/>
    </location>
</feature>
<keyword evidence="2 4" id="KW-1133">Transmembrane helix</keyword>
<evidence type="ECO:0000256" key="1">
    <source>
        <dbReference type="ARBA" id="ARBA00022692"/>
    </source>
</evidence>
<feature type="transmembrane region" description="Helical" evidence="4">
    <location>
        <begin position="305"/>
        <end position="328"/>
    </location>
</feature>
<keyword evidence="3 4" id="KW-0472">Membrane</keyword>
<name>A0A939KCX6_9BURK</name>
<evidence type="ECO:0000259" key="5">
    <source>
        <dbReference type="PROSITE" id="PS50850"/>
    </source>
</evidence>
<dbReference type="SUPFAM" id="SSF103473">
    <property type="entry name" value="MFS general substrate transporter"/>
    <property type="match status" value="1"/>
</dbReference>
<evidence type="ECO:0000313" key="7">
    <source>
        <dbReference type="Proteomes" id="UP000664731"/>
    </source>
</evidence>
<feature type="transmembrane region" description="Helical" evidence="4">
    <location>
        <begin position="147"/>
        <end position="168"/>
    </location>
</feature>
<protein>
    <submittedName>
        <fullName evidence="6">YbfB/YjiJ family MFS transporter</fullName>
    </submittedName>
</protein>
<dbReference type="PANTHER" id="PTHR23537">
    <property type="match status" value="1"/>
</dbReference>
<evidence type="ECO:0000313" key="6">
    <source>
        <dbReference type="EMBL" id="MBO1249076.1"/>
    </source>
</evidence>
<feature type="domain" description="Major facilitator superfamily (MFS) profile" evidence="5">
    <location>
        <begin position="16"/>
        <end position="394"/>
    </location>
</feature>
<feature type="transmembrane region" description="Helical" evidence="4">
    <location>
        <begin position="87"/>
        <end position="107"/>
    </location>
</feature>
<evidence type="ECO:0000256" key="3">
    <source>
        <dbReference type="ARBA" id="ARBA00023136"/>
    </source>
</evidence>
<keyword evidence="1 4" id="KW-0812">Transmembrane</keyword>
<sequence>MTPLPLSPHDAAARWRVLCAGVCALVLTLGLARFAYTPLLPIMRAQADLSLLAGGWLAAINYAGYMSGVLLATAVSDVERKFRLYRIGLLLAVVCTAGMGLTTHVALWAALRFVAGLSSAAGMLLGSALVLNWLVAHRQRPELGIHFSGLGLGIAVSGLAVVGMVGWLPWDEQWLALGLLGVVFFIPAWRWMPRPATLPTTASTAAASAPPPSGRWMKLQTLAYFCAGFGFAIGATFTVAIVEKLPLLAGRGSWAWVVVGLAATPSTFVWDRIAQEISVARALMLAYALQALSALLPLLSDGVALNLISAALFGGTFVGIVSLTLALVGRHFPANPSKAMARITLGYGVAQIAAPAMGGMIARATGSYADALAVTTVILAAGVVLLQLLIREERKTKA</sequence>
<feature type="transmembrane region" description="Helical" evidence="4">
    <location>
        <begin position="56"/>
        <end position="75"/>
    </location>
</feature>
<comment type="caution">
    <text evidence="6">The sequence shown here is derived from an EMBL/GenBank/DDBJ whole genome shotgun (WGS) entry which is preliminary data.</text>
</comment>
<proteinExistence type="predicted"/>
<dbReference type="Pfam" id="PF06779">
    <property type="entry name" value="MFS_4"/>
    <property type="match status" value="1"/>
</dbReference>
<feature type="transmembrane region" description="Helical" evidence="4">
    <location>
        <begin position="368"/>
        <end position="390"/>
    </location>
</feature>
<dbReference type="InterPro" id="IPR036259">
    <property type="entry name" value="MFS_trans_sf"/>
</dbReference>
<evidence type="ECO:0000256" key="4">
    <source>
        <dbReference type="SAM" id="Phobius"/>
    </source>
</evidence>